<evidence type="ECO:0000313" key="2">
    <source>
        <dbReference type="Proteomes" id="UP001497535"/>
    </source>
</evidence>
<organism evidence="1 2">
    <name type="scientific">Meloidogyne enterolobii</name>
    <name type="common">Root-knot nematode worm</name>
    <name type="synonym">Meloidogyne mayaguensis</name>
    <dbReference type="NCBI Taxonomy" id="390850"/>
    <lineage>
        <taxon>Eukaryota</taxon>
        <taxon>Metazoa</taxon>
        <taxon>Ecdysozoa</taxon>
        <taxon>Nematoda</taxon>
        <taxon>Chromadorea</taxon>
        <taxon>Rhabditida</taxon>
        <taxon>Tylenchina</taxon>
        <taxon>Tylenchomorpha</taxon>
        <taxon>Tylenchoidea</taxon>
        <taxon>Meloidogynidae</taxon>
        <taxon>Meloidogyninae</taxon>
        <taxon>Meloidogyne</taxon>
    </lineage>
</organism>
<dbReference type="EMBL" id="CAVMJV010000004">
    <property type="protein sequence ID" value="CAK5026129.1"/>
    <property type="molecule type" value="Genomic_DNA"/>
</dbReference>
<proteinExistence type="predicted"/>
<gene>
    <name evidence="1" type="ORF">MENTE1834_LOCUS5989</name>
</gene>
<sequence>MQYYCLWINAKQKINNENLIPTTLTHDPDYIRYLLLGRFVHFSSCWHFVQFSTCWHFVQTSYLAFHNPPMSSFLHYSFSQQIYLFIQSFFSFSRSTPHILCLYLLSLLKERGECFLSSKSIFKCFCILLKKIIKYICIF</sequence>
<dbReference type="Proteomes" id="UP001497535">
    <property type="component" value="Unassembled WGS sequence"/>
</dbReference>
<evidence type="ECO:0000313" key="1">
    <source>
        <dbReference type="EMBL" id="CAK5026129.1"/>
    </source>
</evidence>
<accession>A0ACB0Y0W5</accession>
<keyword evidence="2" id="KW-1185">Reference proteome</keyword>
<protein>
    <submittedName>
        <fullName evidence="1">Uncharacterized protein</fullName>
    </submittedName>
</protein>
<comment type="caution">
    <text evidence="1">The sequence shown here is derived from an EMBL/GenBank/DDBJ whole genome shotgun (WGS) entry which is preliminary data.</text>
</comment>
<name>A0ACB0Y0W5_MELEN</name>
<reference evidence="1" key="1">
    <citation type="submission" date="2023-11" db="EMBL/GenBank/DDBJ databases">
        <authorList>
            <person name="Poullet M."/>
        </authorList>
    </citation>
    <scope>NUCLEOTIDE SEQUENCE</scope>
    <source>
        <strain evidence="1">E1834</strain>
    </source>
</reference>